<reference evidence="1 2" key="1">
    <citation type="journal article" date="2021" name="J. Microbiol. Biotechnol.">
        <title>An Efficient Markerless Deletion System Suitable for the Industrial Strains of Streptomyces.</title>
        <authorList>
            <person name="Dong J."/>
            <person name="Wei J."/>
            <person name="Li H."/>
            <person name="Zhao S."/>
            <person name="Guan W."/>
        </authorList>
    </citation>
    <scope>NUCLEOTIDE SEQUENCE [LARGE SCALE GENOMIC DNA]</scope>
    <source>
        <strain evidence="1 2">CICC 11043</strain>
    </source>
</reference>
<dbReference type="RefSeq" id="WP_193506558.1">
    <property type="nucleotide sequence ID" value="NZ_BMSO01000014.1"/>
</dbReference>
<evidence type="ECO:0000313" key="2">
    <source>
        <dbReference type="Proteomes" id="UP001305002"/>
    </source>
</evidence>
<gene>
    <name evidence="1" type="ORF">R5U08_37055</name>
</gene>
<evidence type="ECO:0000313" key="1">
    <source>
        <dbReference type="EMBL" id="WOT39418.1"/>
    </source>
</evidence>
<dbReference type="InterPro" id="IPR014347">
    <property type="entry name" value="Tautomerase/MIF_sf"/>
</dbReference>
<protein>
    <submittedName>
        <fullName evidence="1">Uncharacterized protein</fullName>
    </submittedName>
</protein>
<dbReference type="SUPFAM" id="SSF55331">
    <property type="entry name" value="Tautomerase/MIF"/>
    <property type="match status" value="1"/>
</dbReference>
<dbReference type="EMBL" id="CP137524">
    <property type="protein sequence ID" value="WOT39418.1"/>
    <property type="molecule type" value="Genomic_DNA"/>
</dbReference>
<accession>A0ABZ0KND5</accession>
<dbReference type="Gene3D" id="3.30.429.10">
    <property type="entry name" value="Macrophage Migration Inhibitory Factor"/>
    <property type="match status" value="1"/>
</dbReference>
<proteinExistence type="predicted"/>
<name>A0ABZ0KND5_STRC4</name>
<sequence length="49" mass="5588">MRRKQPAATLAHAYARTEPRNVFVVLTEHGPTHWSLGEGRAQYLDTPRT</sequence>
<keyword evidence="2" id="KW-1185">Reference proteome</keyword>
<dbReference type="Proteomes" id="UP001305002">
    <property type="component" value="Chromosome"/>
</dbReference>
<organism evidence="1 2">
    <name type="scientific">Streptomyces coeruleorubidus</name>
    <dbReference type="NCBI Taxonomy" id="116188"/>
    <lineage>
        <taxon>Bacteria</taxon>
        <taxon>Bacillati</taxon>
        <taxon>Actinomycetota</taxon>
        <taxon>Actinomycetes</taxon>
        <taxon>Kitasatosporales</taxon>
        <taxon>Streptomycetaceae</taxon>
        <taxon>Streptomyces</taxon>
    </lineage>
</organism>
<reference evidence="1 2" key="2">
    <citation type="journal article" date="2024" name="Microb. Biotechnol.">
        <title>The involvement of multiple ABC transporters in daunorubicin efflux in Streptomyces coeruleorubidus.</title>
        <authorList>
            <person name="Dong J."/>
            <person name="Ning J."/>
            <person name="Tian Y."/>
            <person name="Li H."/>
            <person name="Chen H."/>
            <person name="Guan W."/>
        </authorList>
    </citation>
    <scope>NUCLEOTIDE SEQUENCE [LARGE SCALE GENOMIC DNA]</scope>
    <source>
        <strain evidence="1 2">CICC 11043</strain>
    </source>
</reference>